<dbReference type="InterPro" id="IPR010279">
    <property type="entry name" value="YqjD/ElaB"/>
</dbReference>
<keyword evidence="2" id="KW-0812">Transmembrane</keyword>
<keyword evidence="2" id="KW-1133">Transmembrane helix</keyword>
<sequence>METTSNEFKKELGNIKDNVRQGANSIRQNVEQQIENSNWQERYEELRKRAGEAVEASEDFVKEHPYYTLLGAAAVGFLAGMILRRK</sequence>
<evidence type="ECO:0000313" key="3">
    <source>
        <dbReference type="EMBL" id="KYG64937.1"/>
    </source>
</evidence>
<feature type="coiled-coil region" evidence="1">
    <location>
        <begin position="29"/>
        <end position="56"/>
    </location>
</feature>
<accession>A0A150WMA9</accession>
<keyword evidence="4" id="KW-1185">Reference proteome</keyword>
<evidence type="ECO:0000256" key="2">
    <source>
        <dbReference type="SAM" id="Phobius"/>
    </source>
</evidence>
<dbReference type="Proteomes" id="UP000075320">
    <property type="component" value="Unassembled WGS sequence"/>
</dbReference>
<comment type="caution">
    <text evidence="3">The sequence shown here is derived from an EMBL/GenBank/DDBJ whole genome shotgun (WGS) entry which is preliminary data.</text>
</comment>
<dbReference type="PANTHER" id="PTHR35893">
    <property type="entry name" value="INNER MEMBRANE PROTEIN-RELATED"/>
    <property type="match status" value="1"/>
</dbReference>
<protein>
    <recommendedName>
        <fullName evidence="5">DUF883 domain-containing protein</fullName>
    </recommendedName>
</protein>
<keyword evidence="1" id="KW-0175">Coiled coil</keyword>
<dbReference type="GO" id="GO:0043022">
    <property type="term" value="F:ribosome binding"/>
    <property type="evidence" value="ECO:0007669"/>
    <property type="project" value="InterPro"/>
</dbReference>
<evidence type="ECO:0000313" key="4">
    <source>
        <dbReference type="Proteomes" id="UP000075320"/>
    </source>
</evidence>
<dbReference type="AlphaFoldDB" id="A0A150WMA9"/>
<dbReference type="PANTHER" id="PTHR35893:SF3">
    <property type="entry name" value="INNER MEMBRANE PROTEIN"/>
    <property type="match status" value="1"/>
</dbReference>
<evidence type="ECO:0008006" key="5">
    <source>
        <dbReference type="Google" id="ProtNLM"/>
    </source>
</evidence>
<proteinExistence type="predicted"/>
<feature type="transmembrane region" description="Helical" evidence="2">
    <location>
        <begin position="66"/>
        <end position="83"/>
    </location>
</feature>
<gene>
    <name evidence="3" type="ORF">AZI86_12120</name>
</gene>
<dbReference type="RefSeq" id="WP_061835448.1">
    <property type="nucleotide sequence ID" value="NZ_LUKE01000002.1"/>
</dbReference>
<name>A0A150WMA9_BDEBC</name>
<evidence type="ECO:0000256" key="1">
    <source>
        <dbReference type="SAM" id="Coils"/>
    </source>
</evidence>
<dbReference type="EMBL" id="LUKE01000002">
    <property type="protein sequence ID" value="KYG64937.1"/>
    <property type="molecule type" value="Genomic_DNA"/>
</dbReference>
<organism evidence="3 4">
    <name type="scientific">Bdellovibrio bacteriovorus</name>
    <dbReference type="NCBI Taxonomy" id="959"/>
    <lineage>
        <taxon>Bacteria</taxon>
        <taxon>Pseudomonadati</taxon>
        <taxon>Bdellovibrionota</taxon>
        <taxon>Bdellovibrionia</taxon>
        <taxon>Bdellovibrionales</taxon>
        <taxon>Pseudobdellovibrionaceae</taxon>
        <taxon>Bdellovibrio</taxon>
    </lineage>
</organism>
<dbReference type="OrthoDB" id="5295834at2"/>
<keyword evidence="2" id="KW-0472">Membrane</keyword>
<reference evidence="3 4" key="1">
    <citation type="submission" date="2016-03" db="EMBL/GenBank/DDBJ databases">
        <authorList>
            <person name="Ploux O."/>
        </authorList>
    </citation>
    <scope>NUCLEOTIDE SEQUENCE [LARGE SCALE GENOMIC DNA]</scope>
    <source>
        <strain evidence="3 4">R0</strain>
    </source>
</reference>